<sequence length="78" mass="9172">MFDIALDDATELDIVFKHDNYNIVINKELASKINSIEIFFEKGISKSGFRVLTDICWKFEYRFKDWAKNSPNIQIPII</sequence>
<evidence type="ECO:0000313" key="1">
    <source>
        <dbReference type="EMBL" id="QEZ67851.1"/>
    </source>
</evidence>
<proteinExistence type="predicted"/>
<dbReference type="AlphaFoldDB" id="A0A5P3XEK8"/>
<accession>A0A5P3XEK8</accession>
<name>A0A5P3XEK8_PARBF</name>
<dbReference type="Proteomes" id="UP000326961">
    <property type="component" value="Chromosome"/>
</dbReference>
<dbReference type="RefSeq" id="WP_025162275.1">
    <property type="nucleotide sequence ID" value="NZ_BROK01000023.1"/>
</dbReference>
<gene>
    <name evidence="1" type="ORF">D4A35_02470</name>
</gene>
<reference evidence="1 2" key="1">
    <citation type="submission" date="2018-09" db="EMBL/GenBank/DDBJ databases">
        <title>A clostridial neurotoxin that targets Anopheles mosquitoes.</title>
        <authorList>
            <person name="Contreras E."/>
            <person name="Masuyer G."/>
            <person name="Qureshi N."/>
            <person name="Chawla S."/>
            <person name="Lim H.L."/>
            <person name="Chen J."/>
            <person name="Stenmark P."/>
            <person name="Gill S."/>
        </authorList>
    </citation>
    <scope>NUCLEOTIDE SEQUENCE [LARGE SCALE GENOMIC DNA]</scope>
    <source>
        <strain evidence="1 2">Cbm</strain>
    </source>
</reference>
<evidence type="ECO:0000313" key="2">
    <source>
        <dbReference type="Proteomes" id="UP000326961"/>
    </source>
</evidence>
<protein>
    <submittedName>
        <fullName evidence="1">Uncharacterized protein</fullName>
    </submittedName>
</protein>
<organism evidence="1 2">
    <name type="scientific">Paraclostridium bifermentans</name>
    <name type="common">Clostridium bifermentans</name>
    <dbReference type="NCBI Taxonomy" id="1490"/>
    <lineage>
        <taxon>Bacteria</taxon>
        <taxon>Bacillati</taxon>
        <taxon>Bacillota</taxon>
        <taxon>Clostridia</taxon>
        <taxon>Peptostreptococcales</taxon>
        <taxon>Peptostreptococcaceae</taxon>
        <taxon>Paraclostridium</taxon>
    </lineage>
</organism>
<dbReference type="EMBL" id="CP032452">
    <property type="protein sequence ID" value="QEZ67851.1"/>
    <property type="molecule type" value="Genomic_DNA"/>
</dbReference>